<feature type="domain" description="ABC transporter" evidence="5">
    <location>
        <begin position="4"/>
        <end position="254"/>
    </location>
</feature>
<dbReference type="GO" id="GO:0016887">
    <property type="term" value="F:ATP hydrolysis activity"/>
    <property type="evidence" value="ECO:0007669"/>
    <property type="project" value="InterPro"/>
</dbReference>
<evidence type="ECO:0000256" key="3">
    <source>
        <dbReference type="ARBA" id="ARBA00022741"/>
    </source>
</evidence>
<dbReference type="InterPro" id="IPR003439">
    <property type="entry name" value="ABC_transporter-like_ATP-bd"/>
</dbReference>
<dbReference type="PROSITE" id="PS50893">
    <property type="entry name" value="ABC_TRANSPORTER_2"/>
    <property type="match status" value="2"/>
</dbReference>
<dbReference type="GO" id="GO:0005524">
    <property type="term" value="F:ATP binding"/>
    <property type="evidence" value="ECO:0007669"/>
    <property type="project" value="UniProtKB-KW"/>
</dbReference>
<comment type="similarity">
    <text evidence="1">Belongs to the ABC transporter superfamily.</text>
</comment>
<dbReference type="Gene3D" id="3.40.50.300">
    <property type="entry name" value="P-loop containing nucleotide triphosphate hydrolases"/>
    <property type="match status" value="2"/>
</dbReference>
<reference evidence="6 7" key="1">
    <citation type="submission" date="2016-10" db="EMBL/GenBank/DDBJ databases">
        <authorList>
            <person name="de Groot N.N."/>
        </authorList>
    </citation>
    <scope>NUCLEOTIDE SEQUENCE [LARGE SCALE GENOMIC DNA]</scope>
    <source>
        <strain evidence="6 7">DSM 43019</strain>
    </source>
</reference>
<dbReference type="OrthoDB" id="8036461at2"/>
<keyword evidence="7" id="KW-1185">Reference proteome</keyword>
<dbReference type="PANTHER" id="PTHR43776:SF7">
    <property type="entry name" value="D,D-DIPEPTIDE TRANSPORT ATP-BINDING PROTEIN DDPF-RELATED"/>
    <property type="match status" value="1"/>
</dbReference>
<dbReference type="FunFam" id="3.40.50.300:FF:000016">
    <property type="entry name" value="Oligopeptide ABC transporter ATP-binding component"/>
    <property type="match status" value="1"/>
</dbReference>
<evidence type="ECO:0000256" key="1">
    <source>
        <dbReference type="ARBA" id="ARBA00005417"/>
    </source>
</evidence>
<evidence type="ECO:0000259" key="5">
    <source>
        <dbReference type="PROSITE" id="PS50893"/>
    </source>
</evidence>
<dbReference type="EMBL" id="FONV01000016">
    <property type="protein sequence ID" value="SFF64796.1"/>
    <property type="molecule type" value="Genomic_DNA"/>
</dbReference>
<dbReference type="Pfam" id="PF00005">
    <property type="entry name" value="ABC_tran"/>
    <property type="match status" value="2"/>
</dbReference>
<dbReference type="InterPro" id="IPR017871">
    <property type="entry name" value="ABC_transporter-like_CS"/>
</dbReference>
<evidence type="ECO:0000313" key="6">
    <source>
        <dbReference type="EMBL" id="SFF64796.1"/>
    </source>
</evidence>
<dbReference type="InterPro" id="IPR003593">
    <property type="entry name" value="AAA+_ATPase"/>
</dbReference>
<dbReference type="NCBIfam" id="NF007739">
    <property type="entry name" value="PRK10419.1"/>
    <property type="match status" value="2"/>
</dbReference>
<protein>
    <submittedName>
        <fullName evidence="6">Peptide/nickel transport system ATP-binding protein</fullName>
    </submittedName>
</protein>
<dbReference type="AlphaFoldDB" id="A0A1I2KIL6"/>
<dbReference type="InterPro" id="IPR027417">
    <property type="entry name" value="P-loop_NTPase"/>
</dbReference>
<dbReference type="GO" id="GO:0055085">
    <property type="term" value="P:transmembrane transport"/>
    <property type="evidence" value="ECO:0007669"/>
    <property type="project" value="UniProtKB-ARBA"/>
</dbReference>
<dbReference type="Pfam" id="PF08352">
    <property type="entry name" value="oligo_HPY"/>
    <property type="match status" value="2"/>
</dbReference>
<dbReference type="NCBIfam" id="NF008453">
    <property type="entry name" value="PRK11308.1"/>
    <property type="match status" value="2"/>
</dbReference>
<name>A0A1I2KIL6_9ACTN</name>
<dbReference type="InterPro" id="IPR013563">
    <property type="entry name" value="Oligopep_ABC_C"/>
</dbReference>
<dbReference type="CDD" id="cd03257">
    <property type="entry name" value="ABC_NikE_OppD_transporters"/>
    <property type="match status" value="2"/>
</dbReference>
<dbReference type="PROSITE" id="PS00211">
    <property type="entry name" value="ABC_TRANSPORTER_1"/>
    <property type="match status" value="2"/>
</dbReference>
<accession>A0A1I2KIL6</accession>
<dbReference type="InterPro" id="IPR050319">
    <property type="entry name" value="ABC_transp_ATP-bind"/>
</dbReference>
<dbReference type="SUPFAM" id="SSF52540">
    <property type="entry name" value="P-loop containing nucleoside triphosphate hydrolases"/>
    <property type="match status" value="2"/>
</dbReference>
<evidence type="ECO:0000256" key="2">
    <source>
        <dbReference type="ARBA" id="ARBA00022448"/>
    </source>
</evidence>
<keyword evidence="2" id="KW-0813">Transport</keyword>
<dbReference type="PANTHER" id="PTHR43776">
    <property type="entry name" value="TRANSPORT ATP-BINDING PROTEIN"/>
    <property type="match status" value="1"/>
</dbReference>
<evidence type="ECO:0000313" key="7">
    <source>
        <dbReference type="Proteomes" id="UP000199645"/>
    </source>
</evidence>
<gene>
    <name evidence="6" type="ORF">SAMN05421541_116114</name>
</gene>
<sequence length="532" mass="57989">MTLLTVDDLTVGYRGPNGLTPVVHQVSFEVEPGQVLALVGESGSGKTTTGHAVLGLLPANGQVIGGRIRFRDQELTELSAKGRRDLRGRAVSLIPQDPGVSLDPVRPVGAQVEDVLLLHTDLDRAARRERVHELFEQVGFTDVERRYRQYPHELSGGMRQRVLIAAAIAADPELIIADEPTSGLDATVQKQVLDLIDELRARSGTAVVLVTHDLGVAADRSDLIGVMQGGRLVEAGPTARVIGTPEHPYTRKLVESVPSRIDRRPAGRPSGDTVIEVRDLTKVFGRHTAVDHTSFEVRRGETFSIVGESGSGKSTTARILTGLTRATSGRVTVLGADVTALSRRGFRPLRRDVQIVHQNPYSSFDPRFDVFDVVEEPLRAFAPARWPWKRRAAHEDRVLAALEAAALPADFAERHPRELSGGQRQRVAIARALVLEPTVVVLDEPISALDVSVAAQILALLRRLQEDRGLTYVFISHDLAVVRAISDRVAVMSNGRIVEQGPVQDVFSNPQHEYTVQLLDAIAGRDLLVGAR</sequence>
<organism evidence="6 7">
    <name type="scientific">Actinoplanes philippinensis</name>
    <dbReference type="NCBI Taxonomy" id="35752"/>
    <lineage>
        <taxon>Bacteria</taxon>
        <taxon>Bacillati</taxon>
        <taxon>Actinomycetota</taxon>
        <taxon>Actinomycetes</taxon>
        <taxon>Micromonosporales</taxon>
        <taxon>Micromonosporaceae</taxon>
        <taxon>Actinoplanes</taxon>
    </lineage>
</organism>
<dbReference type="Proteomes" id="UP000199645">
    <property type="component" value="Unassembled WGS sequence"/>
</dbReference>
<keyword evidence="3" id="KW-0547">Nucleotide-binding</keyword>
<dbReference type="RefSeq" id="WP_093620552.1">
    <property type="nucleotide sequence ID" value="NZ_BOMT01000086.1"/>
</dbReference>
<dbReference type="STRING" id="35752.SAMN05421541_116114"/>
<dbReference type="GO" id="GO:0015833">
    <property type="term" value="P:peptide transport"/>
    <property type="evidence" value="ECO:0007669"/>
    <property type="project" value="InterPro"/>
</dbReference>
<keyword evidence="4 6" id="KW-0067">ATP-binding</keyword>
<proteinExistence type="inferred from homology"/>
<evidence type="ECO:0000256" key="4">
    <source>
        <dbReference type="ARBA" id="ARBA00022840"/>
    </source>
</evidence>
<feature type="domain" description="ABC transporter" evidence="5">
    <location>
        <begin position="275"/>
        <end position="519"/>
    </location>
</feature>
<dbReference type="SMART" id="SM00382">
    <property type="entry name" value="AAA"/>
    <property type="match status" value="2"/>
</dbReference>